<dbReference type="GO" id="GO:0003677">
    <property type="term" value="F:DNA binding"/>
    <property type="evidence" value="ECO:0007669"/>
    <property type="project" value="UniProtKB-UniRule"/>
</dbReference>
<evidence type="ECO:0000256" key="1">
    <source>
        <dbReference type="ARBA" id="ARBA00023015"/>
    </source>
</evidence>
<dbReference type="AlphaFoldDB" id="A0A4R6KB14"/>
<dbReference type="RefSeq" id="WP_133802172.1">
    <property type="nucleotide sequence ID" value="NZ_SNWQ01000011.1"/>
</dbReference>
<protein>
    <submittedName>
        <fullName evidence="6">TetR family transcriptional regulator</fullName>
    </submittedName>
</protein>
<sequence length="198" mass="21904">MSKGEETRAAVLDLAARQVSVGGLNALTIGVLADQARLSKSGLFAHFKSKEQLQLAVIDRFAELFAERVIRPALKAPRGEARLRELFDRKLRWGSGDLALPGGCFFYGVSAELDDAEPGPVRDRFLQAFRDYIDTIATVFRTGITEGEFRPDADPEQYAFDIQGVLMAHHHASRLMGDPKADDRAWASFEALVRAARI</sequence>
<gene>
    <name evidence="6" type="ORF">EV643_111144</name>
</gene>
<dbReference type="InterPro" id="IPR001647">
    <property type="entry name" value="HTH_TetR"/>
</dbReference>
<dbReference type="Pfam" id="PF16925">
    <property type="entry name" value="TetR_C_13"/>
    <property type="match status" value="1"/>
</dbReference>
<evidence type="ECO:0000256" key="4">
    <source>
        <dbReference type="PROSITE-ProRule" id="PRU00335"/>
    </source>
</evidence>
<evidence type="ECO:0000313" key="7">
    <source>
        <dbReference type="Proteomes" id="UP000295388"/>
    </source>
</evidence>
<dbReference type="PROSITE" id="PS50977">
    <property type="entry name" value="HTH_TETR_2"/>
    <property type="match status" value="1"/>
</dbReference>
<dbReference type="InterPro" id="IPR036271">
    <property type="entry name" value="Tet_transcr_reg_TetR-rel_C_sf"/>
</dbReference>
<accession>A0A4R6KB14</accession>
<dbReference type="InterPro" id="IPR009057">
    <property type="entry name" value="Homeodomain-like_sf"/>
</dbReference>
<dbReference type="InterPro" id="IPR011075">
    <property type="entry name" value="TetR_C"/>
</dbReference>
<keyword evidence="3" id="KW-0804">Transcription</keyword>
<dbReference type="Proteomes" id="UP000295388">
    <property type="component" value="Unassembled WGS sequence"/>
</dbReference>
<keyword evidence="7" id="KW-1185">Reference proteome</keyword>
<feature type="domain" description="HTH tetR-type" evidence="5">
    <location>
        <begin position="5"/>
        <end position="65"/>
    </location>
</feature>
<dbReference type="Gene3D" id="1.10.357.10">
    <property type="entry name" value="Tetracycline Repressor, domain 2"/>
    <property type="match status" value="1"/>
</dbReference>
<evidence type="ECO:0000259" key="5">
    <source>
        <dbReference type="PROSITE" id="PS50977"/>
    </source>
</evidence>
<dbReference type="PANTHER" id="PTHR47506">
    <property type="entry name" value="TRANSCRIPTIONAL REGULATORY PROTEIN"/>
    <property type="match status" value="1"/>
</dbReference>
<dbReference type="Gene3D" id="1.10.10.60">
    <property type="entry name" value="Homeodomain-like"/>
    <property type="match status" value="1"/>
</dbReference>
<dbReference type="SUPFAM" id="SSF46689">
    <property type="entry name" value="Homeodomain-like"/>
    <property type="match status" value="1"/>
</dbReference>
<dbReference type="OrthoDB" id="326421at2"/>
<dbReference type="EMBL" id="SNWQ01000011">
    <property type="protein sequence ID" value="TDO46291.1"/>
    <property type="molecule type" value="Genomic_DNA"/>
</dbReference>
<feature type="DNA-binding region" description="H-T-H motif" evidence="4">
    <location>
        <begin position="28"/>
        <end position="47"/>
    </location>
</feature>
<evidence type="ECO:0000313" key="6">
    <source>
        <dbReference type="EMBL" id="TDO46291.1"/>
    </source>
</evidence>
<evidence type="ECO:0000256" key="3">
    <source>
        <dbReference type="ARBA" id="ARBA00023163"/>
    </source>
</evidence>
<keyword evidence="1" id="KW-0805">Transcription regulation</keyword>
<dbReference type="SUPFAM" id="SSF48498">
    <property type="entry name" value="Tetracyclin repressor-like, C-terminal domain"/>
    <property type="match status" value="1"/>
</dbReference>
<dbReference type="Pfam" id="PF00440">
    <property type="entry name" value="TetR_N"/>
    <property type="match status" value="1"/>
</dbReference>
<comment type="caution">
    <text evidence="6">The sequence shown here is derived from an EMBL/GenBank/DDBJ whole genome shotgun (WGS) entry which is preliminary data.</text>
</comment>
<reference evidence="6 7" key="1">
    <citation type="submission" date="2019-03" db="EMBL/GenBank/DDBJ databases">
        <title>Genomic Encyclopedia of Type Strains, Phase III (KMG-III): the genomes of soil and plant-associated and newly described type strains.</title>
        <authorList>
            <person name="Whitman W."/>
        </authorList>
    </citation>
    <scope>NUCLEOTIDE SEQUENCE [LARGE SCALE GENOMIC DNA]</scope>
    <source>
        <strain evidence="6 7">VKM Ac-2527</strain>
    </source>
</reference>
<proteinExistence type="predicted"/>
<organism evidence="6 7">
    <name type="scientific">Kribbella caucasensis</name>
    <dbReference type="NCBI Taxonomy" id="2512215"/>
    <lineage>
        <taxon>Bacteria</taxon>
        <taxon>Bacillati</taxon>
        <taxon>Actinomycetota</taxon>
        <taxon>Actinomycetes</taxon>
        <taxon>Propionibacteriales</taxon>
        <taxon>Kribbellaceae</taxon>
        <taxon>Kribbella</taxon>
    </lineage>
</organism>
<dbReference type="PANTHER" id="PTHR47506:SF6">
    <property type="entry name" value="HTH-TYPE TRANSCRIPTIONAL REPRESSOR NEMR"/>
    <property type="match status" value="1"/>
</dbReference>
<keyword evidence="2 4" id="KW-0238">DNA-binding</keyword>
<evidence type="ECO:0000256" key="2">
    <source>
        <dbReference type="ARBA" id="ARBA00023125"/>
    </source>
</evidence>
<name>A0A4R6KB14_9ACTN</name>